<proteinExistence type="predicted"/>
<sequence>MDALGRAEKSLADPTVSPVHVTRAFHCDFIARNHSNVPKEVSKTLANDDLTENYVVRWDNVSSTRRVAVVSCRITAKIPLFNDTNAFDITLDPERLSHCCRPTYLGIGRTSRTQHNILT</sequence>
<protein>
    <submittedName>
        <fullName evidence="1">Uncharacterized protein</fullName>
    </submittedName>
</protein>
<reference evidence="1 2" key="1">
    <citation type="journal article" date="2019" name="Commun. Biol.">
        <title>The bagworm genome reveals a unique fibroin gene that provides high tensile strength.</title>
        <authorList>
            <person name="Kono N."/>
            <person name="Nakamura H."/>
            <person name="Ohtoshi R."/>
            <person name="Tomita M."/>
            <person name="Numata K."/>
            <person name="Arakawa K."/>
        </authorList>
    </citation>
    <scope>NUCLEOTIDE SEQUENCE [LARGE SCALE GENOMIC DNA]</scope>
</reference>
<evidence type="ECO:0000313" key="1">
    <source>
        <dbReference type="EMBL" id="GBP37948.1"/>
    </source>
</evidence>
<dbReference type="AlphaFoldDB" id="A0A4C1VFQ3"/>
<evidence type="ECO:0000313" key="2">
    <source>
        <dbReference type="Proteomes" id="UP000299102"/>
    </source>
</evidence>
<comment type="caution">
    <text evidence="1">The sequence shown here is derived from an EMBL/GenBank/DDBJ whole genome shotgun (WGS) entry which is preliminary data.</text>
</comment>
<name>A0A4C1VFQ3_EUMVA</name>
<organism evidence="1 2">
    <name type="scientific">Eumeta variegata</name>
    <name type="common">Bagworm moth</name>
    <name type="synonym">Eumeta japonica</name>
    <dbReference type="NCBI Taxonomy" id="151549"/>
    <lineage>
        <taxon>Eukaryota</taxon>
        <taxon>Metazoa</taxon>
        <taxon>Ecdysozoa</taxon>
        <taxon>Arthropoda</taxon>
        <taxon>Hexapoda</taxon>
        <taxon>Insecta</taxon>
        <taxon>Pterygota</taxon>
        <taxon>Neoptera</taxon>
        <taxon>Endopterygota</taxon>
        <taxon>Lepidoptera</taxon>
        <taxon>Glossata</taxon>
        <taxon>Ditrysia</taxon>
        <taxon>Tineoidea</taxon>
        <taxon>Psychidae</taxon>
        <taxon>Oiketicinae</taxon>
        <taxon>Eumeta</taxon>
    </lineage>
</organism>
<accession>A0A4C1VFQ3</accession>
<dbReference type="Proteomes" id="UP000299102">
    <property type="component" value="Unassembled WGS sequence"/>
</dbReference>
<gene>
    <name evidence="1" type="ORF">EVAR_84935_1</name>
</gene>
<keyword evidence="2" id="KW-1185">Reference proteome</keyword>
<dbReference type="EMBL" id="BGZK01000341">
    <property type="protein sequence ID" value="GBP37948.1"/>
    <property type="molecule type" value="Genomic_DNA"/>
</dbReference>